<keyword evidence="6 8" id="KW-1133">Transmembrane helix</keyword>
<name>A0ABD2MU22_9CUCU</name>
<evidence type="ECO:0000313" key="9">
    <source>
        <dbReference type="EMBL" id="KAL3269645.1"/>
    </source>
</evidence>
<keyword evidence="7 8" id="KW-0472">Membrane</keyword>
<protein>
    <recommendedName>
        <fullName evidence="8">Post-GPI attachment to proteins factor 3</fullName>
    </recommendedName>
</protein>
<comment type="caution">
    <text evidence="8">Lacks conserved residue(s) required for the propagation of feature annotation.</text>
</comment>
<feature type="transmembrane region" description="Helical" evidence="8">
    <location>
        <begin position="235"/>
        <end position="258"/>
    </location>
</feature>
<evidence type="ECO:0000256" key="6">
    <source>
        <dbReference type="ARBA" id="ARBA00022989"/>
    </source>
</evidence>
<evidence type="ECO:0000256" key="2">
    <source>
        <dbReference type="ARBA" id="ARBA00006387"/>
    </source>
</evidence>
<evidence type="ECO:0000256" key="7">
    <source>
        <dbReference type="ARBA" id="ARBA00023136"/>
    </source>
</evidence>
<dbReference type="GO" id="GO:0000139">
    <property type="term" value="C:Golgi membrane"/>
    <property type="evidence" value="ECO:0007669"/>
    <property type="project" value="UniProtKB-SubCell"/>
</dbReference>
<comment type="similarity">
    <text evidence="2 8">Belongs to the PGAP3 family.</text>
</comment>
<evidence type="ECO:0000256" key="4">
    <source>
        <dbReference type="ARBA" id="ARBA00022692"/>
    </source>
</evidence>
<dbReference type="Pfam" id="PF04080">
    <property type="entry name" value="Per1"/>
    <property type="match status" value="2"/>
</dbReference>
<accession>A0ABD2MU22</accession>
<proteinExistence type="inferred from homology"/>
<sequence length="319" mass="38082">MNGVVPILLFYSILSITQASLGDRLGSYQNCLNICFNNECRNDGYSYRIYDEIFTISSFIRWPCFEECKYSCMWETVKKLEKENAPIPQFYGKWPFIRFFGIQEPASTFFSLLNLVLHFKWIKIFRKKVANGYPLYWIWHVFAIVCLNAWFCNFNKLLCYGCKIMFEIRKYVLSSYFTVLSSIFINHGLYLYTTKNIDYNYNIILNFSIAILTVICWLIWCFWNRNTQPYVKKCAIYVVCTSLVALLEIFDSPPLFYIFDTHSIWHLCTTFLIGVFYKFAISDCEYLRRQVVKKTSYRNFENYFSVFQVNLMMNPFIVT</sequence>
<keyword evidence="3 8" id="KW-0337">GPI-anchor biosynthesis</keyword>
<comment type="caution">
    <text evidence="9">The sequence shown here is derived from an EMBL/GenBank/DDBJ whole genome shotgun (WGS) entry which is preliminary data.</text>
</comment>
<feature type="transmembrane region" description="Helical" evidence="8">
    <location>
        <begin position="264"/>
        <end position="281"/>
    </location>
</feature>
<evidence type="ECO:0000256" key="5">
    <source>
        <dbReference type="ARBA" id="ARBA00022729"/>
    </source>
</evidence>
<gene>
    <name evidence="9" type="ORF">HHI36_008708</name>
</gene>
<keyword evidence="8" id="KW-0333">Golgi apparatus</keyword>
<evidence type="ECO:0000313" key="10">
    <source>
        <dbReference type="Proteomes" id="UP001516400"/>
    </source>
</evidence>
<comment type="subcellular location">
    <subcellularLocation>
        <location evidence="1">Endomembrane system</location>
        <topology evidence="1">Multi-pass membrane protein</topology>
    </subcellularLocation>
    <subcellularLocation>
        <location evidence="8">Golgi apparatus membrane</location>
        <topology evidence="8">Multi-pass membrane protein</topology>
    </subcellularLocation>
</comment>
<keyword evidence="4 8" id="KW-0812">Transmembrane</keyword>
<feature type="transmembrane region" description="Helical" evidence="8">
    <location>
        <begin position="133"/>
        <end position="151"/>
    </location>
</feature>
<dbReference type="PANTHER" id="PTHR13148">
    <property type="entry name" value="PER1-RELATED"/>
    <property type="match status" value="1"/>
</dbReference>
<feature type="chain" id="PRO_5044527679" description="Post-GPI attachment to proteins factor 3" evidence="8">
    <location>
        <begin position="20"/>
        <end position="319"/>
    </location>
</feature>
<keyword evidence="5 8" id="KW-0732">Signal</keyword>
<keyword evidence="10" id="KW-1185">Reference proteome</keyword>
<dbReference type="InterPro" id="IPR007217">
    <property type="entry name" value="Per1-like"/>
</dbReference>
<reference evidence="9 10" key="1">
    <citation type="journal article" date="2021" name="BMC Biol.">
        <title>Horizontally acquired antibacterial genes associated with adaptive radiation of ladybird beetles.</title>
        <authorList>
            <person name="Li H.S."/>
            <person name="Tang X.F."/>
            <person name="Huang Y.H."/>
            <person name="Xu Z.Y."/>
            <person name="Chen M.L."/>
            <person name="Du X.Y."/>
            <person name="Qiu B.Y."/>
            <person name="Chen P.T."/>
            <person name="Zhang W."/>
            <person name="Slipinski A."/>
            <person name="Escalona H.E."/>
            <person name="Waterhouse R.M."/>
            <person name="Zwick A."/>
            <person name="Pang H."/>
        </authorList>
    </citation>
    <scope>NUCLEOTIDE SEQUENCE [LARGE SCALE GENOMIC DNA]</scope>
    <source>
        <strain evidence="9">SYSU2018</strain>
    </source>
</reference>
<evidence type="ECO:0000256" key="1">
    <source>
        <dbReference type="ARBA" id="ARBA00004127"/>
    </source>
</evidence>
<evidence type="ECO:0000256" key="3">
    <source>
        <dbReference type="ARBA" id="ARBA00022502"/>
    </source>
</evidence>
<feature type="transmembrane region" description="Helical" evidence="8">
    <location>
        <begin position="171"/>
        <end position="191"/>
    </location>
</feature>
<dbReference type="GO" id="GO:0006506">
    <property type="term" value="P:GPI anchor biosynthetic process"/>
    <property type="evidence" value="ECO:0007669"/>
    <property type="project" value="UniProtKB-KW"/>
</dbReference>
<evidence type="ECO:0000256" key="8">
    <source>
        <dbReference type="RuleBase" id="RU365066"/>
    </source>
</evidence>
<organism evidence="9 10">
    <name type="scientific">Cryptolaemus montrouzieri</name>
    <dbReference type="NCBI Taxonomy" id="559131"/>
    <lineage>
        <taxon>Eukaryota</taxon>
        <taxon>Metazoa</taxon>
        <taxon>Ecdysozoa</taxon>
        <taxon>Arthropoda</taxon>
        <taxon>Hexapoda</taxon>
        <taxon>Insecta</taxon>
        <taxon>Pterygota</taxon>
        <taxon>Neoptera</taxon>
        <taxon>Endopterygota</taxon>
        <taxon>Coleoptera</taxon>
        <taxon>Polyphaga</taxon>
        <taxon>Cucujiformia</taxon>
        <taxon>Coccinelloidea</taxon>
        <taxon>Coccinellidae</taxon>
        <taxon>Scymninae</taxon>
        <taxon>Scymnini</taxon>
        <taxon>Cryptolaemus</taxon>
    </lineage>
</organism>
<dbReference type="EMBL" id="JABFTP020000021">
    <property type="protein sequence ID" value="KAL3269645.1"/>
    <property type="molecule type" value="Genomic_DNA"/>
</dbReference>
<comment type="function">
    <text evidence="8">Involved in the lipid remodeling steps of GPI-anchor maturation.</text>
</comment>
<dbReference type="AlphaFoldDB" id="A0ABD2MU22"/>
<feature type="signal peptide" evidence="8">
    <location>
        <begin position="1"/>
        <end position="19"/>
    </location>
</feature>
<dbReference type="PANTHER" id="PTHR13148:SF0">
    <property type="entry name" value="POST-GPI ATTACHMENT TO PROTEINS FACTOR 3"/>
    <property type="match status" value="1"/>
</dbReference>
<feature type="transmembrane region" description="Helical" evidence="8">
    <location>
        <begin position="203"/>
        <end position="223"/>
    </location>
</feature>
<dbReference type="Proteomes" id="UP001516400">
    <property type="component" value="Unassembled WGS sequence"/>
</dbReference>